<proteinExistence type="predicted"/>
<dbReference type="PATRIC" id="fig|1333857.3.peg.1057"/>
<accession>T5KPA7</accession>
<gene>
    <name evidence="1" type="ORF">L687_00515</name>
</gene>
<name>T5KPA7_MICMQ</name>
<dbReference type="EMBL" id="ATAO01000112">
    <property type="protein sequence ID" value="EQM81874.1"/>
    <property type="molecule type" value="Genomic_DNA"/>
</dbReference>
<organism evidence="1 2">
    <name type="scientific">Microbacterium maritypicum MF109</name>
    <dbReference type="NCBI Taxonomy" id="1333857"/>
    <lineage>
        <taxon>Bacteria</taxon>
        <taxon>Bacillati</taxon>
        <taxon>Actinomycetota</taxon>
        <taxon>Actinomycetes</taxon>
        <taxon>Micrococcales</taxon>
        <taxon>Microbacteriaceae</taxon>
        <taxon>Microbacterium</taxon>
    </lineage>
</organism>
<evidence type="ECO:0000313" key="1">
    <source>
        <dbReference type="EMBL" id="EQM81874.1"/>
    </source>
</evidence>
<dbReference type="RefSeq" id="WP_021199027.1">
    <property type="nucleotide sequence ID" value="NZ_ATAO01000112.1"/>
</dbReference>
<dbReference type="AlphaFoldDB" id="T5KPA7"/>
<protein>
    <submittedName>
        <fullName evidence="1">Uncharacterized protein</fullName>
    </submittedName>
</protein>
<sequence length="202" mass="21502">MSELSALPVWGVVPLPVAAVLQRLKTKAADAVNAMDAAQVTSGTPQNHDEAFLKMSAAAEAADRATRDYRSVFNAYAHRFHKPKPPIGELAAMQGTITQSFASRYTAKTVGAIEALLSPAPDLDAIRLGIRALGFNDLRGISPELDRQLALAEADAKFVPWKPVPDAFGRYSVVGSAADQSLGDLSFDLTRKVSSPEAVAEL</sequence>
<dbReference type="Proteomes" id="UP000016033">
    <property type="component" value="Unassembled WGS sequence"/>
</dbReference>
<evidence type="ECO:0000313" key="2">
    <source>
        <dbReference type="Proteomes" id="UP000016033"/>
    </source>
</evidence>
<comment type="caution">
    <text evidence="1">The sequence shown here is derived from an EMBL/GenBank/DDBJ whole genome shotgun (WGS) entry which is preliminary data.</text>
</comment>
<reference evidence="1 2" key="1">
    <citation type="journal article" date="2013" name="Genome Announc.">
        <title>Whole-genome sequences of five oyster-associated bacteria show potential for crude oil hydrocarbon degradation.</title>
        <authorList>
            <person name="Chauhan A."/>
            <person name="Green S."/>
            <person name="Pathak A."/>
            <person name="Thomas J."/>
            <person name="Venkatramanan R."/>
        </authorList>
    </citation>
    <scope>NUCLEOTIDE SEQUENCE [LARGE SCALE GENOMIC DNA]</scope>
    <source>
        <strain evidence="1 2">MF109</strain>
    </source>
</reference>